<dbReference type="Pfam" id="PF12330">
    <property type="entry name" value="Haspin_kinase"/>
    <property type="match status" value="1"/>
</dbReference>
<reference evidence="11" key="1">
    <citation type="submission" date="2020-04" db="EMBL/GenBank/DDBJ databases">
        <title>Genome Assembly and Annotation of Botryosphaeria dothidea sdau 11-99, a Latent Pathogen of Apple Fruit Ring Rot in China.</title>
        <authorList>
            <person name="Yu C."/>
            <person name="Diao Y."/>
            <person name="Lu Q."/>
            <person name="Zhao J."/>
            <person name="Cui S."/>
            <person name="Peng C."/>
            <person name="He B."/>
            <person name="Liu H."/>
        </authorList>
    </citation>
    <scope>NUCLEOTIDE SEQUENCE [LARGE SCALE GENOMIC DNA]</scope>
    <source>
        <strain evidence="11">Sdau11-99</strain>
    </source>
</reference>
<evidence type="ECO:0000256" key="2">
    <source>
        <dbReference type="ARBA" id="ARBA00022527"/>
    </source>
</evidence>
<proteinExistence type="predicted"/>
<dbReference type="EC" id="2.7.11.1" evidence="1"/>
<evidence type="ECO:0000256" key="4">
    <source>
        <dbReference type="ARBA" id="ARBA00022741"/>
    </source>
</evidence>
<sequence>MARAKATYGRKPKAAPAFTAATSFWSSPNKDSPDAKSAPANAIDDLTAAIENLDVKEREKTGRKERRKREKRVRALQAIDGNAASPIRNLETLKKRCTPNAEDKKPADSAHSEKPPIAPKTPQRAKQLLHKKKPVTPTEDQTPQSERRRRRRGKRDIPTIVLDDDDDDDDDDDAISASEGASTRPPTTRPRATSTPERPLALPKTTATKSKPPPSSRRRRRSPSVLTTPKRAPDPLTAYTKPLLRLCADRAGRKCPTPFALWSASLEPYFAVHKIAEASYGEVYRLALRAPQPGLGASDESVLKIIALKPPPENRPTGRGKKAEARRETIEGMSSVESVAGEIRLLQRMALVPGFTNFRDVRVLRGAPSGCFVDAWRAWNEGREEEKRSIFPDPGRKGSYDDEQLWAVVEMQDAGTDLENVRMEEVGGVFGVWDVFWSVALALGKGEEEARFEHRDLHMGNICIRPANANRPIAAPSSITDVARNLGFTGLESTIIDYTLSRAQMTHPLASPDPEEAEIAYLDLEEDPAVFEGDAEEEYQYEIYRYMRAAMYLGDPLADLEARWDEADEAGRTWVGFHPQTNLVWLHFILHEMMAQIAPAKKKNGRGGRGGNKKEAASKRSRRKVVEDSEDDDEDEQRALERLVEDKRRKLEKILKKVQALLDPESWSENGLFSVKDLVALALEEAWLDEEDVIDVPLMEEEGSLLELVRAMDVEDGRGR</sequence>
<keyword evidence="4" id="KW-0547">Nucleotide-binding</keyword>
<comment type="catalytic activity">
    <reaction evidence="7">
        <text>L-threonyl-[protein] + ATP = O-phospho-L-threonyl-[protein] + ADP + H(+)</text>
        <dbReference type="Rhea" id="RHEA:46608"/>
        <dbReference type="Rhea" id="RHEA-COMP:11060"/>
        <dbReference type="Rhea" id="RHEA-COMP:11605"/>
        <dbReference type="ChEBI" id="CHEBI:15378"/>
        <dbReference type="ChEBI" id="CHEBI:30013"/>
        <dbReference type="ChEBI" id="CHEBI:30616"/>
        <dbReference type="ChEBI" id="CHEBI:61977"/>
        <dbReference type="ChEBI" id="CHEBI:456216"/>
        <dbReference type="EC" id="2.7.11.1"/>
    </reaction>
</comment>
<dbReference type="AlphaFoldDB" id="A0A8H4N7X5"/>
<dbReference type="Gene3D" id="1.10.510.10">
    <property type="entry name" value="Transferase(Phosphotransferase) domain 1"/>
    <property type="match status" value="1"/>
</dbReference>
<dbReference type="Proteomes" id="UP000572817">
    <property type="component" value="Unassembled WGS sequence"/>
</dbReference>
<keyword evidence="5 11" id="KW-0418">Kinase</keyword>
<evidence type="ECO:0000313" key="12">
    <source>
        <dbReference type="Proteomes" id="UP000572817"/>
    </source>
</evidence>
<dbReference type="GO" id="GO:0072354">
    <property type="term" value="F:histone H3T3 kinase activity"/>
    <property type="evidence" value="ECO:0007669"/>
    <property type="project" value="TreeGrafter"/>
</dbReference>
<feature type="region of interest" description="Disordered" evidence="9">
    <location>
        <begin position="54"/>
        <end position="237"/>
    </location>
</feature>
<evidence type="ECO:0000256" key="7">
    <source>
        <dbReference type="ARBA" id="ARBA00047899"/>
    </source>
</evidence>
<dbReference type="InterPro" id="IPR024604">
    <property type="entry name" value="GSG2_C"/>
</dbReference>
<evidence type="ECO:0000256" key="1">
    <source>
        <dbReference type="ARBA" id="ARBA00012513"/>
    </source>
</evidence>
<dbReference type="GO" id="GO:0005524">
    <property type="term" value="F:ATP binding"/>
    <property type="evidence" value="ECO:0007669"/>
    <property type="project" value="UniProtKB-KW"/>
</dbReference>
<evidence type="ECO:0000256" key="8">
    <source>
        <dbReference type="ARBA" id="ARBA00048679"/>
    </source>
</evidence>
<evidence type="ECO:0000313" key="11">
    <source>
        <dbReference type="EMBL" id="KAF4312385.1"/>
    </source>
</evidence>
<dbReference type="PANTHER" id="PTHR24419:SF18">
    <property type="entry name" value="SERINE_THREONINE-PROTEIN KINASE HASPIN"/>
    <property type="match status" value="1"/>
</dbReference>
<organism evidence="11 12">
    <name type="scientific">Botryosphaeria dothidea</name>
    <dbReference type="NCBI Taxonomy" id="55169"/>
    <lineage>
        <taxon>Eukaryota</taxon>
        <taxon>Fungi</taxon>
        <taxon>Dikarya</taxon>
        <taxon>Ascomycota</taxon>
        <taxon>Pezizomycotina</taxon>
        <taxon>Dothideomycetes</taxon>
        <taxon>Dothideomycetes incertae sedis</taxon>
        <taxon>Botryosphaeriales</taxon>
        <taxon>Botryosphaeriaceae</taxon>
        <taxon>Botryosphaeria</taxon>
    </lineage>
</organism>
<gene>
    <name evidence="11" type="ORF">GTA08_BOTSDO12106</name>
</gene>
<comment type="caution">
    <text evidence="11">The sequence shown here is derived from an EMBL/GenBank/DDBJ whole genome shotgun (WGS) entry which is preliminary data.</text>
</comment>
<keyword evidence="12" id="KW-1185">Reference proteome</keyword>
<evidence type="ECO:0000259" key="10">
    <source>
        <dbReference type="SMART" id="SM01331"/>
    </source>
</evidence>
<feature type="compositionally biased region" description="Low complexity" evidence="9">
    <location>
        <begin position="181"/>
        <end position="210"/>
    </location>
</feature>
<evidence type="ECO:0000256" key="6">
    <source>
        <dbReference type="ARBA" id="ARBA00022840"/>
    </source>
</evidence>
<dbReference type="GO" id="GO:0005634">
    <property type="term" value="C:nucleus"/>
    <property type="evidence" value="ECO:0007669"/>
    <property type="project" value="TreeGrafter"/>
</dbReference>
<dbReference type="GO" id="GO:0005737">
    <property type="term" value="C:cytoplasm"/>
    <property type="evidence" value="ECO:0007669"/>
    <property type="project" value="TreeGrafter"/>
</dbReference>
<dbReference type="SMART" id="SM01331">
    <property type="entry name" value="DUF3635"/>
    <property type="match status" value="1"/>
</dbReference>
<dbReference type="GO" id="GO:0000278">
    <property type="term" value="P:mitotic cell cycle"/>
    <property type="evidence" value="ECO:0007669"/>
    <property type="project" value="TreeGrafter"/>
</dbReference>
<feature type="compositionally biased region" description="Basic residues" evidence="9">
    <location>
        <begin position="63"/>
        <end position="74"/>
    </location>
</feature>
<feature type="compositionally biased region" description="Acidic residues" evidence="9">
    <location>
        <begin position="162"/>
        <end position="174"/>
    </location>
</feature>
<feature type="domain" description="Serine/threonine-protein kinase haspin C-terminal" evidence="10">
    <location>
        <begin position="528"/>
        <end position="641"/>
    </location>
</feature>
<dbReference type="PANTHER" id="PTHR24419">
    <property type="entry name" value="INTERLEUKIN-1 RECEPTOR-ASSOCIATED KINASE"/>
    <property type="match status" value="1"/>
</dbReference>
<evidence type="ECO:0000256" key="9">
    <source>
        <dbReference type="SAM" id="MobiDB-lite"/>
    </source>
</evidence>
<dbReference type="Gene3D" id="3.30.200.20">
    <property type="entry name" value="Phosphorylase Kinase, domain 1"/>
    <property type="match status" value="1"/>
</dbReference>
<protein>
    <recommendedName>
        <fullName evidence="1">non-specific serine/threonine protein kinase</fullName>
        <ecNumber evidence="1">2.7.11.1</ecNumber>
    </recommendedName>
</protein>
<accession>A0A8H4N7X5</accession>
<feature type="compositionally biased region" description="Basic and acidic residues" evidence="9">
    <location>
        <begin position="101"/>
        <end position="114"/>
    </location>
</feature>
<feature type="region of interest" description="Disordered" evidence="9">
    <location>
        <begin position="600"/>
        <end position="636"/>
    </location>
</feature>
<dbReference type="GO" id="GO:0035556">
    <property type="term" value="P:intracellular signal transduction"/>
    <property type="evidence" value="ECO:0007669"/>
    <property type="project" value="TreeGrafter"/>
</dbReference>
<evidence type="ECO:0000256" key="3">
    <source>
        <dbReference type="ARBA" id="ARBA00022679"/>
    </source>
</evidence>
<name>A0A8H4N7X5_9PEZI</name>
<keyword evidence="2" id="KW-0723">Serine/threonine-protein kinase</keyword>
<feature type="compositionally biased region" description="Basic and acidic residues" evidence="9">
    <location>
        <begin position="321"/>
        <end position="330"/>
    </location>
</feature>
<comment type="catalytic activity">
    <reaction evidence="8">
        <text>L-seryl-[protein] + ATP = O-phospho-L-seryl-[protein] + ADP + H(+)</text>
        <dbReference type="Rhea" id="RHEA:17989"/>
        <dbReference type="Rhea" id="RHEA-COMP:9863"/>
        <dbReference type="Rhea" id="RHEA-COMP:11604"/>
        <dbReference type="ChEBI" id="CHEBI:15378"/>
        <dbReference type="ChEBI" id="CHEBI:29999"/>
        <dbReference type="ChEBI" id="CHEBI:30616"/>
        <dbReference type="ChEBI" id="CHEBI:83421"/>
        <dbReference type="ChEBI" id="CHEBI:456216"/>
        <dbReference type="EC" id="2.7.11.1"/>
    </reaction>
</comment>
<dbReference type="EMBL" id="WWBZ02000007">
    <property type="protein sequence ID" value="KAF4312385.1"/>
    <property type="molecule type" value="Genomic_DNA"/>
</dbReference>
<keyword evidence="6" id="KW-0067">ATP-binding</keyword>
<evidence type="ECO:0000256" key="5">
    <source>
        <dbReference type="ARBA" id="ARBA00022777"/>
    </source>
</evidence>
<keyword evidence="3" id="KW-0808">Transferase</keyword>
<dbReference type="OrthoDB" id="21018at2759"/>
<feature type="region of interest" description="Disordered" evidence="9">
    <location>
        <begin position="309"/>
        <end position="330"/>
    </location>
</feature>